<name>A0A8K0S0P7_9HYPO</name>
<feature type="compositionally biased region" description="Low complexity" evidence="1">
    <location>
        <begin position="119"/>
        <end position="134"/>
    </location>
</feature>
<evidence type="ECO:0000256" key="1">
    <source>
        <dbReference type="SAM" id="MobiDB-lite"/>
    </source>
</evidence>
<accession>A0A8K0S0P7</accession>
<dbReference type="EMBL" id="JAGPXF010000003">
    <property type="protein sequence ID" value="KAH7251097.1"/>
    <property type="molecule type" value="Genomic_DNA"/>
</dbReference>
<feature type="region of interest" description="Disordered" evidence="1">
    <location>
        <begin position="80"/>
        <end position="475"/>
    </location>
</feature>
<protein>
    <submittedName>
        <fullName evidence="2">Uncharacterized protein</fullName>
    </submittedName>
</protein>
<feature type="compositionally biased region" description="Polar residues" evidence="1">
    <location>
        <begin position="248"/>
        <end position="258"/>
    </location>
</feature>
<reference evidence="2" key="1">
    <citation type="journal article" date="2021" name="Nat. Commun.">
        <title>Genetic determinants of endophytism in the Arabidopsis root mycobiome.</title>
        <authorList>
            <person name="Mesny F."/>
            <person name="Miyauchi S."/>
            <person name="Thiergart T."/>
            <person name="Pickel B."/>
            <person name="Atanasova L."/>
            <person name="Karlsson M."/>
            <person name="Huettel B."/>
            <person name="Barry K.W."/>
            <person name="Haridas S."/>
            <person name="Chen C."/>
            <person name="Bauer D."/>
            <person name="Andreopoulos W."/>
            <person name="Pangilinan J."/>
            <person name="LaButti K."/>
            <person name="Riley R."/>
            <person name="Lipzen A."/>
            <person name="Clum A."/>
            <person name="Drula E."/>
            <person name="Henrissat B."/>
            <person name="Kohler A."/>
            <person name="Grigoriev I.V."/>
            <person name="Martin F.M."/>
            <person name="Hacquard S."/>
        </authorList>
    </citation>
    <scope>NUCLEOTIDE SEQUENCE</scope>
    <source>
        <strain evidence="2">MPI-SDFR-AT-0068</strain>
    </source>
</reference>
<feature type="compositionally biased region" description="Low complexity" evidence="1">
    <location>
        <begin position="160"/>
        <end position="192"/>
    </location>
</feature>
<dbReference type="AlphaFoldDB" id="A0A8K0S0P7"/>
<evidence type="ECO:0000313" key="2">
    <source>
        <dbReference type="EMBL" id="KAH7251097.1"/>
    </source>
</evidence>
<sequence>MFVWATHAKQSDHPQQFPQVRVPPRPEPDRRDEEEHAIWWREYQQWGNVQCACGNGYFCRRHAIWIPGGDVTNGLAVPRERQHEGCPPSHYRPQNRGETTSDIPWPSDRGDRRQQGDYSGSPSARPSSSRLQSSTNNEAGPSSTVSSRHRRPRAERSGEQDQSQQQEDYSSSASGRRTSSRRQSGTSSQTGSSRHRRSRTDRPPTRYDASREEPEEDGEPAQYTRSSMPSAGALVGSNETYGTYEPKYNSSYDQQLSQYGGSPPPPYGSPVTSNTSRTRQSTYQQVDSYGQPYPYTQQPAVQQSSYGEEPDEEQYQGRPPYDRQTSPREPQTYVQRYSYEQLPPGQRSDERRPEYQQYSGRQEPYGQQSPFGQTSPYAQAPPYGQQVAYSEYPPYAPYYGSSSTAQVVSPTSYRTETDSQELSARMGNVRLEDDPYRQSNTDERYEYEEDQEAVAGEAQATSSRNRAHTRRSGRR</sequence>
<feature type="compositionally biased region" description="Polar residues" evidence="1">
    <location>
        <begin position="323"/>
        <end position="335"/>
    </location>
</feature>
<feature type="compositionally biased region" description="Polar residues" evidence="1">
    <location>
        <begin position="271"/>
        <end position="306"/>
    </location>
</feature>
<feature type="region of interest" description="Disordered" evidence="1">
    <location>
        <begin position="1"/>
        <end position="30"/>
    </location>
</feature>
<feature type="compositionally biased region" description="Basic and acidic residues" evidence="1">
    <location>
        <begin position="200"/>
        <end position="212"/>
    </location>
</feature>
<dbReference type="OrthoDB" id="5399597at2759"/>
<feature type="compositionally biased region" description="Polar residues" evidence="1">
    <location>
        <begin position="356"/>
        <end position="377"/>
    </location>
</feature>
<organism evidence="2 3">
    <name type="scientific">Fusarium tricinctum</name>
    <dbReference type="NCBI Taxonomy" id="61284"/>
    <lineage>
        <taxon>Eukaryota</taxon>
        <taxon>Fungi</taxon>
        <taxon>Dikarya</taxon>
        <taxon>Ascomycota</taxon>
        <taxon>Pezizomycotina</taxon>
        <taxon>Sordariomycetes</taxon>
        <taxon>Hypocreomycetidae</taxon>
        <taxon>Hypocreales</taxon>
        <taxon>Nectriaceae</taxon>
        <taxon>Fusarium</taxon>
        <taxon>Fusarium tricinctum species complex</taxon>
    </lineage>
</organism>
<dbReference type="Proteomes" id="UP000813427">
    <property type="component" value="Unassembled WGS sequence"/>
</dbReference>
<gene>
    <name evidence="2" type="ORF">BKA59DRAFT_452337</name>
</gene>
<feature type="compositionally biased region" description="Polar residues" evidence="1">
    <location>
        <begin position="135"/>
        <end position="146"/>
    </location>
</feature>
<feature type="compositionally biased region" description="Basic residues" evidence="1">
    <location>
        <begin position="465"/>
        <end position="475"/>
    </location>
</feature>
<evidence type="ECO:0000313" key="3">
    <source>
        <dbReference type="Proteomes" id="UP000813427"/>
    </source>
</evidence>
<feature type="compositionally biased region" description="Basic and acidic residues" evidence="1">
    <location>
        <begin position="430"/>
        <end position="444"/>
    </location>
</feature>
<comment type="caution">
    <text evidence="2">The sequence shown here is derived from an EMBL/GenBank/DDBJ whole genome shotgun (WGS) entry which is preliminary data.</text>
</comment>
<feature type="compositionally biased region" description="Low complexity" evidence="1">
    <location>
        <begin position="388"/>
        <end position="405"/>
    </location>
</feature>
<proteinExistence type="predicted"/>
<keyword evidence="3" id="KW-1185">Reference proteome</keyword>